<dbReference type="SMART" id="SM00345">
    <property type="entry name" value="HTH_GNTR"/>
    <property type="match status" value="1"/>
</dbReference>
<dbReference type="Gene3D" id="1.20.120.530">
    <property type="entry name" value="GntR ligand-binding domain-like"/>
    <property type="match status" value="1"/>
</dbReference>
<dbReference type="GO" id="GO:0003700">
    <property type="term" value="F:DNA-binding transcription factor activity"/>
    <property type="evidence" value="ECO:0007669"/>
    <property type="project" value="InterPro"/>
</dbReference>
<dbReference type="PANTHER" id="PTHR43537">
    <property type="entry name" value="TRANSCRIPTIONAL REGULATOR, GNTR FAMILY"/>
    <property type="match status" value="1"/>
</dbReference>
<comment type="caution">
    <text evidence="5">The sequence shown here is derived from an EMBL/GenBank/DDBJ whole genome shotgun (WGS) entry which is preliminary data.</text>
</comment>
<dbReference type="GO" id="GO:0003677">
    <property type="term" value="F:DNA binding"/>
    <property type="evidence" value="ECO:0007669"/>
    <property type="project" value="UniProtKB-KW"/>
</dbReference>
<dbReference type="Pfam" id="PF00392">
    <property type="entry name" value="GntR"/>
    <property type="match status" value="1"/>
</dbReference>
<dbReference type="SUPFAM" id="SSF46785">
    <property type="entry name" value="Winged helix' DNA-binding domain"/>
    <property type="match status" value="1"/>
</dbReference>
<dbReference type="PANTHER" id="PTHR43537:SF24">
    <property type="entry name" value="GLUCONATE OPERON TRANSCRIPTIONAL REPRESSOR"/>
    <property type="match status" value="1"/>
</dbReference>
<dbReference type="AlphaFoldDB" id="A0A839TYL2"/>
<dbReference type="Proteomes" id="UP000517523">
    <property type="component" value="Unassembled WGS sequence"/>
</dbReference>
<dbReference type="InterPro" id="IPR036390">
    <property type="entry name" value="WH_DNA-bd_sf"/>
</dbReference>
<dbReference type="CDD" id="cd07377">
    <property type="entry name" value="WHTH_GntR"/>
    <property type="match status" value="1"/>
</dbReference>
<dbReference type="InterPro" id="IPR011711">
    <property type="entry name" value="GntR_C"/>
</dbReference>
<organism evidence="5 6">
    <name type="scientific">Paenibacillus rhizosphaerae</name>
    <dbReference type="NCBI Taxonomy" id="297318"/>
    <lineage>
        <taxon>Bacteria</taxon>
        <taxon>Bacillati</taxon>
        <taxon>Bacillota</taxon>
        <taxon>Bacilli</taxon>
        <taxon>Bacillales</taxon>
        <taxon>Paenibacillaceae</taxon>
        <taxon>Paenibacillus</taxon>
    </lineage>
</organism>
<accession>A0A839TYL2</accession>
<dbReference type="SUPFAM" id="SSF48008">
    <property type="entry name" value="GntR ligand-binding domain-like"/>
    <property type="match status" value="1"/>
</dbReference>
<dbReference type="InterPro" id="IPR000524">
    <property type="entry name" value="Tscrpt_reg_HTH_GntR"/>
</dbReference>
<name>A0A839TYL2_9BACL</name>
<evidence type="ECO:0000256" key="2">
    <source>
        <dbReference type="ARBA" id="ARBA00023125"/>
    </source>
</evidence>
<dbReference type="EMBL" id="JACHXJ010000007">
    <property type="protein sequence ID" value="MBB3131583.1"/>
    <property type="molecule type" value="Genomic_DNA"/>
</dbReference>
<reference evidence="5 6" key="1">
    <citation type="submission" date="2020-08" db="EMBL/GenBank/DDBJ databases">
        <title>Genomic Encyclopedia of Type Strains, Phase III (KMG-III): the genomes of soil and plant-associated and newly described type strains.</title>
        <authorList>
            <person name="Whitman W."/>
        </authorList>
    </citation>
    <scope>NUCLEOTIDE SEQUENCE [LARGE SCALE GENOMIC DNA]</scope>
    <source>
        <strain evidence="5 6">CECT 5831</strain>
    </source>
</reference>
<dbReference type="Pfam" id="PF07729">
    <property type="entry name" value="FCD"/>
    <property type="match status" value="1"/>
</dbReference>
<keyword evidence="1" id="KW-0805">Transcription regulation</keyword>
<dbReference type="InterPro" id="IPR036388">
    <property type="entry name" value="WH-like_DNA-bd_sf"/>
</dbReference>
<dbReference type="InterPro" id="IPR008920">
    <property type="entry name" value="TF_FadR/GntR_C"/>
</dbReference>
<feature type="domain" description="HTH gntR-type" evidence="4">
    <location>
        <begin position="11"/>
        <end position="78"/>
    </location>
</feature>
<protein>
    <submittedName>
        <fullName evidence="5">DNA-binding GntR family transcriptional regulator</fullName>
    </submittedName>
</protein>
<gene>
    <name evidence="5" type="ORF">FHS19_006306</name>
</gene>
<dbReference type="Gene3D" id="1.10.10.10">
    <property type="entry name" value="Winged helix-like DNA-binding domain superfamily/Winged helix DNA-binding domain"/>
    <property type="match status" value="1"/>
</dbReference>
<evidence type="ECO:0000256" key="3">
    <source>
        <dbReference type="ARBA" id="ARBA00023163"/>
    </source>
</evidence>
<sequence>MSNSSYFPLGNSISEQIYLTLKREIIAGELPPGTRLIVLDIAGKFQVSQAPVREALERMKQEGLINGIPNKGSVVSNITSKEIRDIFVLREIIEGYAVRTTMPTLLEDDYEQLEMIIRSMEEAVGRNDTLGILELDMDFHGFFYKRCDNQAILELWNHMRTKVMRFMAISNRHHTTDLLAEWHRRLITVLQTGDGDAAEEAFIEHMHAYKFIHMD</sequence>
<dbReference type="PROSITE" id="PS50949">
    <property type="entry name" value="HTH_GNTR"/>
    <property type="match status" value="1"/>
</dbReference>
<dbReference type="SMART" id="SM00895">
    <property type="entry name" value="FCD"/>
    <property type="match status" value="1"/>
</dbReference>
<dbReference type="RefSeq" id="WP_183586682.1">
    <property type="nucleotide sequence ID" value="NZ_JACHXJ010000007.1"/>
</dbReference>
<evidence type="ECO:0000259" key="4">
    <source>
        <dbReference type="PROSITE" id="PS50949"/>
    </source>
</evidence>
<proteinExistence type="predicted"/>
<evidence type="ECO:0000313" key="6">
    <source>
        <dbReference type="Proteomes" id="UP000517523"/>
    </source>
</evidence>
<evidence type="ECO:0000313" key="5">
    <source>
        <dbReference type="EMBL" id="MBB3131583.1"/>
    </source>
</evidence>
<keyword evidence="3" id="KW-0804">Transcription</keyword>
<evidence type="ECO:0000256" key="1">
    <source>
        <dbReference type="ARBA" id="ARBA00023015"/>
    </source>
</evidence>
<keyword evidence="2 5" id="KW-0238">DNA-binding</keyword>